<keyword evidence="4" id="KW-1185">Reference proteome</keyword>
<feature type="domain" description="Rcc01698-like C-terminal" evidence="2">
    <location>
        <begin position="491"/>
        <end position="583"/>
    </location>
</feature>
<dbReference type="InterPro" id="IPR032876">
    <property type="entry name" value="J_dom"/>
</dbReference>
<dbReference type="EMBL" id="NBBJ01000011">
    <property type="protein sequence ID" value="OWK27643.1"/>
    <property type="molecule type" value="Genomic_DNA"/>
</dbReference>
<evidence type="ECO:0000313" key="3">
    <source>
        <dbReference type="EMBL" id="OWK27643.1"/>
    </source>
</evidence>
<evidence type="ECO:0000259" key="2">
    <source>
        <dbReference type="Pfam" id="PF23666"/>
    </source>
</evidence>
<evidence type="ECO:0000259" key="1">
    <source>
        <dbReference type="Pfam" id="PF13550"/>
    </source>
</evidence>
<protein>
    <submittedName>
        <fullName evidence="3">Uncharacterized protein</fullName>
    </submittedName>
</protein>
<accession>A0A245ZD62</accession>
<comment type="caution">
    <text evidence="3">The sequence shown here is derived from an EMBL/GenBank/DDBJ whole genome shotgun (WGS) entry which is preliminary data.</text>
</comment>
<dbReference type="Proteomes" id="UP000197783">
    <property type="component" value="Unassembled WGS sequence"/>
</dbReference>
<dbReference type="AlphaFoldDB" id="A0A245ZD62"/>
<evidence type="ECO:0000313" key="4">
    <source>
        <dbReference type="Proteomes" id="UP000197783"/>
    </source>
</evidence>
<dbReference type="Pfam" id="PF13550">
    <property type="entry name" value="Phage-tail_3"/>
    <property type="match status" value="1"/>
</dbReference>
<feature type="domain" description="Tip attachment protein J" evidence="1">
    <location>
        <begin position="278"/>
        <end position="395"/>
    </location>
</feature>
<dbReference type="InterPro" id="IPR056490">
    <property type="entry name" value="Rcc01698_C"/>
</dbReference>
<gene>
    <name evidence="3" type="ORF">SPMU_33690</name>
</gene>
<name>A0A245ZD62_9SPHN</name>
<reference evidence="3 4" key="1">
    <citation type="submission" date="2017-03" db="EMBL/GenBank/DDBJ databases">
        <title>Genome sequence of Sphingomonas mucosissima DSM 17494.</title>
        <authorList>
            <person name="Poehlein A."/>
            <person name="Wuebbeler J.H."/>
            <person name="Steinbuechel A."/>
            <person name="Daniel R."/>
        </authorList>
    </citation>
    <scope>NUCLEOTIDE SEQUENCE [LARGE SCALE GENOMIC DNA]</scope>
    <source>
        <strain evidence="3 4">DSM 17494</strain>
    </source>
</reference>
<dbReference type="Pfam" id="PF23666">
    <property type="entry name" value="Rcc01698_C"/>
    <property type="match status" value="1"/>
</dbReference>
<proteinExistence type="predicted"/>
<sequence length="725" mass="75543">MAAADGLAIGKRAIGGKLMATLVLTTVGGLVGGPIGAALGGVIGQAVDRNLLFKPKGRQGPRLAELAVQTSSYGRPIPQLFGRMRVAGQVIWATDLVEHRQRQGGGKGQPSMTSFSYSASFAVALSARPILGVGRIWADGNLLRGAAGDWKVATGFRLYRGDEQQAPDPLIASAEGLDQAPAHRGLAYVVFEDLPLEQFGNRIPSLTFEVIADPQPVSVGSIARALSRGALLGAGPPQLLDGFSAYGDSARGVIETLADVSGAWFTPHGHAMAMKAEAVPTRTVADDGRLRRMAPAGRVPRSMLVSHYDPARDWQTGAQRAVRHGPGEAGVSIDLPAAMSASAAKTIASAMLDRVDKARTRRQLTLDAPAIDIAPGTVVAIDGEAQHGAWRVVAVAIERFRVTLDLIALAAPAIPARASGGRVLRAPDAPAGRTILHAVELPDLSGAIATRPQLTIVAAGQAPGWRRAAVLYSLDDGASWISIGATHAPGVIGTVSGAIGCAPDTLLDRRHAIDVDLPHSGMILTGADAAALDRGANLAAIGDELVQYGRAEQIGSLRWRLTELRRGCLGTSAAPVPSGCRFVLLEGNSVVTVPMDASIGQRILVMANGVGDAGPVEVVCVLSGRSVLPPAPVRLAARIIGDAVQCTWRRRSRADWRWRDGVPAALVEEREAYRVTITAPGRTLMLETDVPFATVPLTAIGDGPGQVTVQQVGTHGLSAAATLNF</sequence>
<organism evidence="3 4">
    <name type="scientific">Sphingomonas mucosissima</name>
    <dbReference type="NCBI Taxonomy" id="370959"/>
    <lineage>
        <taxon>Bacteria</taxon>
        <taxon>Pseudomonadati</taxon>
        <taxon>Pseudomonadota</taxon>
        <taxon>Alphaproteobacteria</taxon>
        <taxon>Sphingomonadales</taxon>
        <taxon>Sphingomonadaceae</taxon>
        <taxon>Sphingomonas</taxon>
    </lineage>
</organism>